<dbReference type="InterPro" id="IPR012337">
    <property type="entry name" value="RNaseH-like_sf"/>
</dbReference>
<protein>
    <submittedName>
        <fullName evidence="2">Integrase core domain-containing protein</fullName>
    </submittedName>
</protein>
<dbReference type="AlphaFoldDB" id="A0AAP4BVS2"/>
<dbReference type="GO" id="GO:0015074">
    <property type="term" value="P:DNA integration"/>
    <property type="evidence" value="ECO:0007669"/>
    <property type="project" value="InterPro"/>
</dbReference>
<evidence type="ECO:0000313" key="2">
    <source>
        <dbReference type="EMBL" id="MDK4326446.1"/>
    </source>
</evidence>
<comment type="caution">
    <text evidence="2">The sequence shown here is derived from an EMBL/GenBank/DDBJ whole genome shotgun (WGS) entry which is preliminary data.</text>
</comment>
<evidence type="ECO:0000259" key="1">
    <source>
        <dbReference type="Pfam" id="PF13683"/>
    </source>
</evidence>
<dbReference type="Pfam" id="PF13683">
    <property type="entry name" value="rve_3"/>
    <property type="match status" value="1"/>
</dbReference>
<gene>
    <name evidence="2" type="ORF">QPX54_08015</name>
</gene>
<name>A0AAP4BVS2_9CORY</name>
<sequence>MTAYDNALMDSTIGLFNSEEIDRPRMRTFASWKEVERATAEWVNWYNTERLHGCINYIPPIEYEAYLLATVEM</sequence>
<organism evidence="2 3">
    <name type="scientific">Corynebacterium propinquum</name>
    <dbReference type="NCBI Taxonomy" id="43769"/>
    <lineage>
        <taxon>Bacteria</taxon>
        <taxon>Bacillati</taxon>
        <taxon>Actinomycetota</taxon>
        <taxon>Actinomycetes</taxon>
        <taxon>Mycobacteriales</taxon>
        <taxon>Corynebacteriaceae</taxon>
        <taxon>Corynebacterium</taxon>
    </lineage>
</organism>
<accession>A0AAP4BVS2</accession>
<reference evidence="2" key="1">
    <citation type="submission" date="2023-05" db="EMBL/GenBank/DDBJ databases">
        <title>Metabolic capabilities are highly conserved among human nasal-associated Corynebacterium species in pangenomic analyses.</title>
        <authorList>
            <person name="Tran T.H."/>
            <person name="Roberts A.Q."/>
            <person name="Escapa I.F."/>
            <person name="Gao W."/>
            <person name="Conlan S."/>
            <person name="Kong H."/>
            <person name="Segre J.A."/>
            <person name="Kelly M.S."/>
            <person name="Lemon K.P."/>
        </authorList>
    </citation>
    <scope>NUCLEOTIDE SEQUENCE</scope>
    <source>
        <strain evidence="2">KPL2654</strain>
    </source>
</reference>
<dbReference type="InterPro" id="IPR001584">
    <property type="entry name" value="Integrase_cat-core"/>
</dbReference>
<dbReference type="RefSeq" id="WP_082150581.1">
    <property type="nucleotide sequence ID" value="NZ_CP100363.1"/>
</dbReference>
<dbReference type="EMBL" id="JASNVP010000007">
    <property type="protein sequence ID" value="MDK4326446.1"/>
    <property type="molecule type" value="Genomic_DNA"/>
</dbReference>
<dbReference type="Proteomes" id="UP001226160">
    <property type="component" value="Unassembled WGS sequence"/>
</dbReference>
<dbReference type="SUPFAM" id="SSF53098">
    <property type="entry name" value="Ribonuclease H-like"/>
    <property type="match status" value="1"/>
</dbReference>
<feature type="domain" description="Integrase catalytic" evidence="1">
    <location>
        <begin position="3"/>
        <end position="60"/>
    </location>
</feature>
<proteinExistence type="predicted"/>
<evidence type="ECO:0000313" key="3">
    <source>
        <dbReference type="Proteomes" id="UP001226160"/>
    </source>
</evidence>